<dbReference type="GO" id="GO:0005634">
    <property type="term" value="C:nucleus"/>
    <property type="evidence" value="ECO:0007669"/>
    <property type="project" value="UniProtKB-SubCell"/>
</dbReference>
<dbReference type="Proteomes" id="UP000559256">
    <property type="component" value="Unassembled WGS sequence"/>
</dbReference>
<dbReference type="PRINTS" id="PR02008">
    <property type="entry name" value="RCMTFAMILY"/>
</dbReference>
<evidence type="ECO:0000313" key="14">
    <source>
        <dbReference type="Proteomes" id="UP000559256"/>
    </source>
</evidence>
<keyword evidence="8 10" id="KW-0694">RNA-binding</keyword>
<dbReference type="GO" id="GO:0016428">
    <property type="term" value="F:tRNA (cytidine-5-)-methyltransferase activity"/>
    <property type="evidence" value="ECO:0007669"/>
    <property type="project" value="InterPro"/>
</dbReference>
<dbReference type="AlphaFoldDB" id="A0A8H5LUD3"/>
<keyword evidence="5 10" id="KW-0808">Transferase</keyword>
<feature type="binding site" evidence="10">
    <location>
        <begin position="175"/>
        <end position="181"/>
    </location>
    <ligand>
        <name>S-adenosyl-L-methionine</name>
        <dbReference type="ChEBI" id="CHEBI:59789"/>
    </ligand>
</feature>
<protein>
    <recommendedName>
        <fullName evidence="12">SAM-dependent MTase RsmB/NOP-type domain-containing protein</fullName>
    </recommendedName>
</protein>
<feature type="binding site" evidence="10">
    <location>
        <position position="209"/>
    </location>
    <ligand>
        <name>S-adenosyl-L-methionine</name>
        <dbReference type="ChEBI" id="CHEBI:59789"/>
    </ligand>
</feature>
<dbReference type="InterPro" id="IPR023267">
    <property type="entry name" value="RCMT"/>
</dbReference>
<accession>A0A8H5LUD3</accession>
<keyword evidence="4 10" id="KW-0489">Methyltransferase</keyword>
<dbReference type="InterPro" id="IPR049560">
    <property type="entry name" value="MeTrfase_RsmB-F_NOP2_cat"/>
</dbReference>
<feature type="region of interest" description="Disordered" evidence="11">
    <location>
        <begin position="691"/>
        <end position="732"/>
    </location>
</feature>
<reference evidence="13 14" key="1">
    <citation type="journal article" date="2020" name="ISME J.">
        <title>Uncovering the hidden diversity of litter-decomposition mechanisms in mushroom-forming fungi.</title>
        <authorList>
            <person name="Floudas D."/>
            <person name="Bentzer J."/>
            <person name="Ahren D."/>
            <person name="Johansson T."/>
            <person name="Persson P."/>
            <person name="Tunlid A."/>
        </authorList>
    </citation>
    <scope>NUCLEOTIDE SEQUENCE [LARGE SCALE GENOMIC DNA]</scope>
    <source>
        <strain evidence="13 14">CBS 291.85</strain>
    </source>
</reference>
<feature type="compositionally biased region" description="Low complexity" evidence="11">
    <location>
        <begin position="8"/>
        <end position="17"/>
    </location>
</feature>
<proteinExistence type="inferred from homology"/>
<organism evidence="13 14">
    <name type="scientific">Tetrapyrgos nigripes</name>
    <dbReference type="NCBI Taxonomy" id="182062"/>
    <lineage>
        <taxon>Eukaryota</taxon>
        <taxon>Fungi</taxon>
        <taxon>Dikarya</taxon>
        <taxon>Basidiomycota</taxon>
        <taxon>Agaricomycotina</taxon>
        <taxon>Agaricomycetes</taxon>
        <taxon>Agaricomycetidae</taxon>
        <taxon>Agaricales</taxon>
        <taxon>Marasmiineae</taxon>
        <taxon>Marasmiaceae</taxon>
        <taxon>Tetrapyrgos</taxon>
    </lineage>
</organism>
<evidence type="ECO:0000256" key="3">
    <source>
        <dbReference type="ARBA" id="ARBA00022555"/>
    </source>
</evidence>
<evidence type="ECO:0000256" key="6">
    <source>
        <dbReference type="ARBA" id="ARBA00022691"/>
    </source>
</evidence>
<dbReference type="PROSITE" id="PS51686">
    <property type="entry name" value="SAM_MT_RSMB_NOP"/>
    <property type="match status" value="1"/>
</dbReference>
<dbReference type="PROSITE" id="PS01153">
    <property type="entry name" value="NOL1_NOP2_SUN"/>
    <property type="match status" value="1"/>
</dbReference>
<evidence type="ECO:0000256" key="7">
    <source>
        <dbReference type="ARBA" id="ARBA00022694"/>
    </source>
</evidence>
<dbReference type="InterPro" id="IPR029063">
    <property type="entry name" value="SAM-dependent_MTases_sf"/>
</dbReference>
<evidence type="ECO:0000256" key="8">
    <source>
        <dbReference type="ARBA" id="ARBA00022884"/>
    </source>
</evidence>
<dbReference type="GO" id="GO:0005737">
    <property type="term" value="C:cytoplasm"/>
    <property type="evidence" value="ECO:0007669"/>
    <property type="project" value="TreeGrafter"/>
</dbReference>
<dbReference type="Gene3D" id="3.40.50.150">
    <property type="entry name" value="Vaccinia Virus protein VP39"/>
    <property type="match status" value="1"/>
</dbReference>
<feature type="compositionally biased region" description="Basic and acidic residues" evidence="11">
    <location>
        <begin position="697"/>
        <end position="707"/>
    </location>
</feature>
<dbReference type="PANTHER" id="PTHR22808:SF1">
    <property type="entry name" value="RNA CYTOSINE-C(5)-METHYLTRANSFERASE NSUN2-RELATED"/>
    <property type="match status" value="1"/>
</dbReference>
<comment type="caution">
    <text evidence="13">The sequence shown here is derived from an EMBL/GenBank/DDBJ whole genome shotgun (WGS) entry which is preliminary data.</text>
</comment>
<feature type="region of interest" description="Disordered" evidence="11">
    <location>
        <begin position="434"/>
        <end position="497"/>
    </location>
</feature>
<dbReference type="InterPro" id="IPR057285">
    <property type="entry name" value="Pre-PUA_NSUN2"/>
</dbReference>
<evidence type="ECO:0000259" key="12">
    <source>
        <dbReference type="PROSITE" id="PS51686"/>
    </source>
</evidence>
<dbReference type="EMBL" id="JAACJM010000012">
    <property type="protein sequence ID" value="KAF5369848.1"/>
    <property type="molecule type" value="Genomic_DNA"/>
</dbReference>
<feature type="binding site" evidence="10">
    <location>
        <position position="236"/>
    </location>
    <ligand>
        <name>S-adenosyl-L-methionine</name>
        <dbReference type="ChEBI" id="CHEBI:59789"/>
    </ligand>
</feature>
<evidence type="ECO:0000256" key="1">
    <source>
        <dbReference type="ARBA" id="ARBA00004123"/>
    </source>
</evidence>
<dbReference type="InterPro" id="IPR057286">
    <property type="entry name" value="PUA_NSUN2"/>
</dbReference>
<comment type="similarity">
    <text evidence="2 10">Belongs to the class I-like SAM-binding methyltransferase superfamily. RsmB/NOP family.</text>
</comment>
<keyword evidence="3" id="KW-0820">tRNA-binding</keyword>
<comment type="subcellular location">
    <subcellularLocation>
        <location evidence="1">Nucleus</location>
    </subcellularLocation>
</comment>
<feature type="domain" description="SAM-dependent MTase RsmB/NOP-type" evidence="12">
    <location>
        <begin position="57"/>
        <end position="428"/>
    </location>
</feature>
<feature type="binding site" evidence="10">
    <location>
        <position position="264"/>
    </location>
    <ligand>
        <name>S-adenosyl-L-methionine</name>
        <dbReference type="ChEBI" id="CHEBI:59789"/>
    </ligand>
</feature>
<keyword evidence="6 10" id="KW-0949">S-adenosyl-L-methionine</keyword>
<evidence type="ECO:0000313" key="13">
    <source>
        <dbReference type="EMBL" id="KAF5369848.1"/>
    </source>
</evidence>
<feature type="active site" description="Nucleophile" evidence="10">
    <location>
        <position position="317"/>
    </location>
</feature>
<dbReference type="PRINTS" id="PR02011">
    <property type="entry name" value="RCMTNCL1"/>
</dbReference>
<dbReference type="Pfam" id="PF25378">
    <property type="entry name" value="PUA_NSUN2"/>
    <property type="match status" value="1"/>
</dbReference>
<evidence type="ECO:0000256" key="9">
    <source>
        <dbReference type="ARBA" id="ARBA00023242"/>
    </source>
</evidence>
<dbReference type="InterPro" id="IPR001678">
    <property type="entry name" value="MeTrfase_RsmB-F_NOP2_dom"/>
</dbReference>
<dbReference type="OrthoDB" id="6093671at2759"/>
<dbReference type="GO" id="GO:0000049">
    <property type="term" value="F:tRNA binding"/>
    <property type="evidence" value="ECO:0007669"/>
    <property type="project" value="UniProtKB-KW"/>
</dbReference>
<feature type="compositionally biased region" description="Polar residues" evidence="11">
    <location>
        <begin position="482"/>
        <end position="496"/>
    </location>
</feature>
<keyword evidence="7" id="KW-0819">tRNA processing</keyword>
<dbReference type="InterPro" id="IPR023270">
    <property type="entry name" value="RCMT_NCL1"/>
</dbReference>
<keyword evidence="14" id="KW-1185">Reference proteome</keyword>
<dbReference type="GO" id="GO:0030488">
    <property type="term" value="P:tRNA methylation"/>
    <property type="evidence" value="ECO:0007669"/>
    <property type="project" value="TreeGrafter"/>
</dbReference>
<dbReference type="Pfam" id="PF25376">
    <property type="entry name" value="Pre-PUA_NSUN2"/>
    <property type="match status" value="1"/>
</dbReference>
<sequence>MSRKKKGSNNQRRGGNRNSKKDEYRSDLLAKSDMNNERFAAYYQAQNILPQEEWDSFMDALRTPLPTTFRVAGSRQTANSLNATIKDVHVPALNDVVFEDQKIPPPVQIPWYPDGLAWQFNVPKKVLRKSPEFKKFHSFLVFETEVGNVSRQEAVSMLPPLFLDVEPHHKVMDMCAAPGSKTAQLLEALHAQDTLTASSIPSGLLLANDSDYKRTHLLIHQSARLPSPALMVTNLDASNYPSIKVPAGNNSRMEQLLFDRILCDVPCSGDGTIRKNLNIWKTWQPNDGNGLHGLQLRILQRAMKLLKPDGRIAYSTCSLNPVENEAVIASVLLSNPEFYLVDVSSRLPELKRRPGLKTWRPTSDRTVKTTYETYEAFVANNPQAASTKLTPGHWPPANVEELNLDRCMRIYPHHQDSGGFFVAVLERKALAGQVKEKKRAAGSPVPIPGAKKPRLAEPAESSAPTPKEEITSAAATPDENLPTPSEVTQEPSTTEQSFKEMPYTFLSAQDPTLLLCINRLHLTKDFPSSNMLVRNPEGDVVRSMYLTNDIIKSVIQNNDFTKIRLTAAGTKVFTKQEGGKGSEAQYRILGEGLPVVLPYVDPVNILQANMSALKTFVEAHYPLLTSFEEPFKTILEGLELGCHVVNFPPGEIDGASLTHELLLPIWKSGVSVSLMVDKKAKNALSLRVFGKETSPPKQREKKDRESDAPMVDVDEDVKGAPDDEEDEEMRGGAEQIVVAAL</sequence>
<dbReference type="PANTHER" id="PTHR22808">
    <property type="entry name" value="NCL1 YEAST -RELATED NOL1/NOP2/FMU SUN DOMAIN-CONTAINING"/>
    <property type="match status" value="1"/>
</dbReference>
<evidence type="ECO:0000256" key="5">
    <source>
        <dbReference type="ARBA" id="ARBA00022679"/>
    </source>
</evidence>
<evidence type="ECO:0000256" key="2">
    <source>
        <dbReference type="ARBA" id="ARBA00007494"/>
    </source>
</evidence>
<evidence type="ECO:0000256" key="11">
    <source>
        <dbReference type="SAM" id="MobiDB-lite"/>
    </source>
</evidence>
<name>A0A8H5LUD3_9AGAR</name>
<evidence type="ECO:0000256" key="4">
    <source>
        <dbReference type="ARBA" id="ARBA00022603"/>
    </source>
</evidence>
<dbReference type="SUPFAM" id="SSF53335">
    <property type="entry name" value="S-adenosyl-L-methionine-dependent methyltransferases"/>
    <property type="match status" value="1"/>
</dbReference>
<gene>
    <name evidence="13" type="ORF">D9758_001397</name>
</gene>
<dbReference type="InterPro" id="IPR018314">
    <property type="entry name" value="RsmB/NOL1/NOP2-like_CS"/>
</dbReference>
<feature type="region of interest" description="Disordered" evidence="11">
    <location>
        <begin position="1"/>
        <end position="25"/>
    </location>
</feature>
<evidence type="ECO:0000256" key="10">
    <source>
        <dbReference type="PROSITE-ProRule" id="PRU01023"/>
    </source>
</evidence>
<dbReference type="Pfam" id="PF01189">
    <property type="entry name" value="Methyltr_RsmB-F"/>
    <property type="match status" value="1"/>
</dbReference>
<keyword evidence="9" id="KW-0539">Nucleus</keyword>